<dbReference type="PROSITE" id="PS50011">
    <property type="entry name" value="PROTEIN_KINASE_DOM"/>
    <property type="match status" value="1"/>
</dbReference>
<feature type="compositionally biased region" description="Low complexity" evidence="4">
    <location>
        <begin position="71"/>
        <end position="82"/>
    </location>
</feature>
<name>A0A8H5H3N3_9AGAR</name>
<dbReference type="InterPro" id="IPR011009">
    <property type="entry name" value="Kinase-like_dom_sf"/>
</dbReference>
<dbReference type="InterPro" id="IPR051931">
    <property type="entry name" value="PAK3-like"/>
</dbReference>
<dbReference type="GO" id="GO:0004713">
    <property type="term" value="F:protein tyrosine kinase activity"/>
    <property type="evidence" value="ECO:0007669"/>
    <property type="project" value="InterPro"/>
</dbReference>
<organism evidence="6 7">
    <name type="scientific">Tricholomella constricta</name>
    <dbReference type="NCBI Taxonomy" id="117010"/>
    <lineage>
        <taxon>Eukaryota</taxon>
        <taxon>Fungi</taxon>
        <taxon>Dikarya</taxon>
        <taxon>Basidiomycota</taxon>
        <taxon>Agaricomycotina</taxon>
        <taxon>Agaricomycetes</taxon>
        <taxon>Agaricomycetidae</taxon>
        <taxon>Agaricales</taxon>
        <taxon>Tricholomatineae</taxon>
        <taxon>Lyophyllaceae</taxon>
        <taxon>Tricholomella</taxon>
    </lineage>
</organism>
<dbReference type="OrthoDB" id="248923at2759"/>
<feature type="compositionally biased region" description="Low complexity" evidence="4">
    <location>
        <begin position="294"/>
        <end position="305"/>
    </location>
</feature>
<comment type="caution">
    <text evidence="6">The sequence shown here is derived from an EMBL/GenBank/DDBJ whole genome shotgun (WGS) entry which is preliminary data.</text>
</comment>
<evidence type="ECO:0000256" key="3">
    <source>
        <dbReference type="ARBA" id="ARBA00022840"/>
    </source>
</evidence>
<proteinExistence type="inferred from homology"/>
<feature type="compositionally biased region" description="Polar residues" evidence="4">
    <location>
        <begin position="88"/>
        <end position="100"/>
    </location>
</feature>
<evidence type="ECO:0000313" key="6">
    <source>
        <dbReference type="EMBL" id="KAF5376046.1"/>
    </source>
</evidence>
<feature type="compositionally biased region" description="Polar residues" evidence="4">
    <location>
        <begin position="224"/>
        <end position="236"/>
    </location>
</feature>
<dbReference type="PANTHER" id="PTHR45832">
    <property type="entry name" value="SERINE/THREONINE-PROTEIN KINASE SAMKA-RELATED-RELATED"/>
    <property type="match status" value="1"/>
</dbReference>
<feature type="compositionally biased region" description="Polar residues" evidence="4">
    <location>
        <begin position="130"/>
        <end position="142"/>
    </location>
</feature>
<feature type="region of interest" description="Disordered" evidence="4">
    <location>
        <begin position="407"/>
        <end position="489"/>
    </location>
</feature>
<dbReference type="GO" id="GO:0005524">
    <property type="term" value="F:ATP binding"/>
    <property type="evidence" value="ECO:0007669"/>
    <property type="project" value="UniProtKB-KW"/>
</dbReference>
<feature type="region of interest" description="Disordered" evidence="4">
    <location>
        <begin position="53"/>
        <end position="168"/>
    </location>
</feature>
<feature type="compositionally biased region" description="Low complexity" evidence="4">
    <location>
        <begin position="643"/>
        <end position="668"/>
    </location>
</feature>
<dbReference type="EMBL" id="JAACJP010000030">
    <property type="protein sequence ID" value="KAF5376046.1"/>
    <property type="molecule type" value="Genomic_DNA"/>
</dbReference>
<feature type="domain" description="Protein kinase" evidence="5">
    <location>
        <begin position="800"/>
        <end position="1093"/>
    </location>
</feature>
<feature type="compositionally biased region" description="Pro residues" evidence="4">
    <location>
        <begin position="421"/>
        <end position="430"/>
    </location>
</feature>
<feature type="compositionally biased region" description="Low complexity" evidence="4">
    <location>
        <begin position="258"/>
        <end position="276"/>
    </location>
</feature>
<feature type="compositionally biased region" description="Low complexity" evidence="4">
    <location>
        <begin position="151"/>
        <end position="168"/>
    </location>
</feature>
<gene>
    <name evidence="6" type="ORF">D9615_007666</name>
</gene>
<evidence type="ECO:0000256" key="2">
    <source>
        <dbReference type="ARBA" id="ARBA00022741"/>
    </source>
</evidence>
<dbReference type="InterPro" id="IPR000719">
    <property type="entry name" value="Prot_kinase_dom"/>
</dbReference>
<feature type="compositionally biased region" description="Basic and acidic residues" evidence="4">
    <location>
        <begin position="532"/>
        <end position="569"/>
    </location>
</feature>
<evidence type="ECO:0000256" key="1">
    <source>
        <dbReference type="ARBA" id="ARBA00008874"/>
    </source>
</evidence>
<feature type="region of interest" description="Disordered" evidence="4">
    <location>
        <begin position="516"/>
        <end position="578"/>
    </location>
</feature>
<feature type="region of interest" description="Disordered" evidence="4">
    <location>
        <begin position="185"/>
        <end position="324"/>
    </location>
</feature>
<sequence length="1128" mass="121718">MLSHRLQLKMITSLCRGTSSTIYTSMKGLPPSWTTSLVKAGFTEDEIAELQKRRTAGARSPGSQYLFTDRPASPAYSASNSPILTHPTPRTTSLPRQYSDASLKARQEAGARSPPPLPHLPSGVAPGQGLNRSPQHQLSADQSSVHHHHPSSSFHSFSNSNSSSVSSHVTSTSVSSFVQDAAFSSVRTASPASGAERFQPSTPPRRTYHITNEVPINSPPPSYTHYNAPSNGNENNYPPDRKGQSSSDYASSVHSTPRSRPAAGTSSSTATPETTPQRYQRPRASTDTSHERTASSMSASASSSSLDDTFPESIAQPRFDRRSKRLTALPPRLSLHKSKDSADLSSWGEALLSGISTASADLTPSTSTFAVAQDTSLSSTANGSSSVNAVASTNLAYYARAEAAAKLSPPPTKMGEKPKRQPPPTRPIPPLNMRKISGEEPRPSSAFDSDEDEAPSSSFVEPASTARYDPAATSWDDPGALLQSDSNTTVRSDVVTPLWNELQGMISDEHAPEQYSAALSETCSPTLPISPADRRGGDDIIKGRRPGLDEGLLKAEEESRDRGSNRDSSRSSTSTVMGLAEPATIVRSVSIARRAGAYVVDNSKVAGGARGAERERRGQGSAQSSPPATGVIGDARHPPSPLSSTFGSEESSASGSGSSSSTSQEQQTPTTDPGLDSSLMYYLDSTASPDPSKVAFSPGPHHKLLVSATDTFGGIKEYEEEYEDDIDDEGENIDTATGVPIQRPRIIISGDSSSGEPTPPVSSSGLTPLSPFQRYRGWLSAVVAPLEDFIDETVDPRDFYLDLQEIAEGESGSVFAARLTDKNIHRLRLPPLVKALDNDDLANGRTTLVAIKSVAILPSGSPKLIDLERELSLMKGLWHDNVLSMDAVYVDLVEDTLWIRMELMERSLADIIGLVGQGLILQDRTIARFAGDVLLALEYLQSQRIAHRDVRSDNLLLNSKGILKLSQCILSLLVLNEAEFEFLQPTFPMLFRSHENHQYAQIWPAWRTGRHAPEVRVPPYNALKVDVWSLGATIWEMAESEPPFAETQQFGDRWPPLSKPQLYSPAYHDFLRLCSEPPSSRPAPSELKKTPFISNACGRPVIIQLISQCMAIEQALLDGDASRGSISE</sequence>
<feature type="region of interest" description="Disordered" evidence="4">
    <location>
        <begin position="607"/>
        <end position="695"/>
    </location>
</feature>
<dbReference type="SUPFAM" id="SSF56112">
    <property type="entry name" value="Protein kinase-like (PK-like)"/>
    <property type="match status" value="1"/>
</dbReference>
<evidence type="ECO:0000313" key="7">
    <source>
        <dbReference type="Proteomes" id="UP000565441"/>
    </source>
</evidence>
<dbReference type="Proteomes" id="UP000565441">
    <property type="component" value="Unassembled WGS sequence"/>
</dbReference>
<reference evidence="6 7" key="1">
    <citation type="journal article" date="2020" name="ISME J.">
        <title>Uncovering the hidden diversity of litter-decomposition mechanisms in mushroom-forming fungi.</title>
        <authorList>
            <person name="Floudas D."/>
            <person name="Bentzer J."/>
            <person name="Ahren D."/>
            <person name="Johansson T."/>
            <person name="Persson P."/>
            <person name="Tunlid A."/>
        </authorList>
    </citation>
    <scope>NUCLEOTIDE SEQUENCE [LARGE SCALE GENOMIC DNA]</scope>
    <source>
        <strain evidence="6 7">CBS 661.87</strain>
    </source>
</reference>
<dbReference type="InterPro" id="IPR020635">
    <property type="entry name" value="Tyr_kinase_cat_dom"/>
</dbReference>
<evidence type="ECO:0000256" key="4">
    <source>
        <dbReference type="SAM" id="MobiDB-lite"/>
    </source>
</evidence>
<feature type="compositionally biased region" description="Polar residues" evidence="4">
    <location>
        <begin position="517"/>
        <end position="527"/>
    </location>
</feature>
<keyword evidence="2" id="KW-0547">Nucleotide-binding</keyword>
<accession>A0A8H5H3N3</accession>
<evidence type="ECO:0000259" key="5">
    <source>
        <dbReference type="PROSITE" id="PS50011"/>
    </source>
</evidence>
<dbReference type="Gene3D" id="1.10.510.10">
    <property type="entry name" value="Transferase(Phosphotransferase) domain 1"/>
    <property type="match status" value="1"/>
</dbReference>
<feature type="compositionally biased region" description="Polar residues" evidence="4">
    <location>
        <begin position="244"/>
        <end position="256"/>
    </location>
</feature>
<dbReference type="Pfam" id="PF00069">
    <property type="entry name" value="Pkinase"/>
    <property type="match status" value="1"/>
</dbReference>
<keyword evidence="7" id="KW-1185">Reference proteome</keyword>
<protein>
    <recommendedName>
        <fullName evidence="5">Protein kinase domain-containing protein</fullName>
    </recommendedName>
</protein>
<comment type="similarity">
    <text evidence="1">Belongs to the protein kinase superfamily. STE Ser/Thr protein kinase family. STE20 subfamily.</text>
</comment>
<dbReference type="AlphaFoldDB" id="A0A8H5H3N3"/>
<dbReference type="PANTHER" id="PTHR45832:SF22">
    <property type="entry name" value="SERINE_THREONINE-PROTEIN KINASE SAMKA-RELATED"/>
    <property type="match status" value="1"/>
</dbReference>
<keyword evidence="3" id="KW-0067">ATP-binding</keyword>
<dbReference type="SMART" id="SM00219">
    <property type="entry name" value="TyrKc"/>
    <property type="match status" value="1"/>
</dbReference>